<keyword evidence="8 17" id="KW-0999">Mitochondrion inner membrane</keyword>
<dbReference type="InterPro" id="IPR002429">
    <property type="entry name" value="CcO_II-like_C"/>
</dbReference>
<dbReference type="CTD" id="4513"/>
<feature type="domain" description="Cytochrome oxidase subunit II transmembrane region profile" evidence="20">
    <location>
        <begin position="1"/>
        <end position="93"/>
    </location>
</feature>
<gene>
    <name evidence="21" type="primary">cox2</name>
</gene>
<evidence type="ECO:0000313" key="21">
    <source>
        <dbReference type="EMBL" id="CCO25804.1"/>
    </source>
</evidence>
<keyword evidence="6 17" id="KW-0812">Transmembrane</keyword>
<feature type="transmembrane region" description="Helical" evidence="18">
    <location>
        <begin position="21"/>
        <end position="45"/>
    </location>
</feature>
<organism evidence="21">
    <name type="scientific">Ascidiella aspersa</name>
    <dbReference type="NCBI Taxonomy" id="201961"/>
    <lineage>
        <taxon>Eukaryota</taxon>
        <taxon>Metazoa</taxon>
        <taxon>Chordata</taxon>
        <taxon>Tunicata</taxon>
        <taxon>Ascidiacea</taxon>
        <taxon>Phlebobranchia</taxon>
        <taxon>Ascidiidae</taxon>
        <taxon>Ascidiella</taxon>
    </lineage>
</organism>
<dbReference type="PANTHER" id="PTHR22888">
    <property type="entry name" value="CYTOCHROME C OXIDASE, SUBUNIT II"/>
    <property type="match status" value="1"/>
</dbReference>
<dbReference type="SUPFAM" id="SSF81464">
    <property type="entry name" value="Cytochrome c oxidase subunit II-like, transmembrane region"/>
    <property type="match status" value="1"/>
</dbReference>
<evidence type="ECO:0000256" key="16">
    <source>
        <dbReference type="ARBA" id="ARBA00049512"/>
    </source>
</evidence>
<evidence type="ECO:0000256" key="15">
    <source>
        <dbReference type="ARBA" id="ARBA00023136"/>
    </source>
</evidence>
<proteinExistence type="inferred from homology"/>
<comment type="subcellular location">
    <subcellularLocation>
        <location evidence="1 17">Mitochondrion inner membrane</location>
        <topology evidence="1 17">Multi-pass membrane protein</topology>
    </subcellularLocation>
</comment>
<sequence length="228" mass="25384">MGTYSGVSLQDAISFEGVGVVVFHDFSLVILVFILCIVGGMFWMIVEGGYNYAVVGYSSSNYLEFSWTMLPVVVLAVLGLPSLMLIYIMEGSFSSDLTFKSMGHQWYWSYESGDFVDYGIDSYMVPTEDLEVGDFRLLEVDNSLVLPYLTKVRMVTSSTDVIHGWALPAMGLKVDSVPGRLNVLNLFSYKPGSYYGQCSEICGINHSFMPIHVEFVGWSDFMSNMISA</sequence>
<geneLocation type="mitochondrion" evidence="21"/>
<dbReference type="RefSeq" id="YP_008083025.1">
    <property type="nucleotide sequence ID" value="NC_021469.1"/>
</dbReference>
<dbReference type="GO" id="GO:0004129">
    <property type="term" value="F:cytochrome-c oxidase activity"/>
    <property type="evidence" value="ECO:0007669"/>
    <property type="project" value="UniProtKB-EC"/>
</dbReference>
<evidence type="ECO:0000256" key="12">
    <source>
        <dbReference type="ARBA" id="ARBA00022989"/>
    </source>
</evidence>
<dbReference type="InterPro" id="IPR011759">
    <property type="entry name" value="Cyt_c_oxidase_su2_TM_dom"/>
</dbReference>
<dbReference type="InterPro" id="IPR036257">
    <property type="entry name" value="Cyt_c_oxidase_su2_TM_sf"/>
</dbReference>
<evidence type="ECO:0000259" key="20">
    <source>
        <dbReference type="PROSITE" id="PS50999"/>
    </source>
</evidence>
<dbReference type="PROSITE" id="PS50857">
    <property type="entry name" value="COX2_CUA"/>
    <property type="match status" value="1"/>
</dbReference>
<comment type="function">
    <text evidence="17">Component of the cytochrome c oxidase, the last enzyme in the mitochondrial electron transport chain which drives oxidative phosphorylation. The respiratory chain contains 3 multisubunit complexes succinate dehydrogenase (complex II, CII), ubiquinol-cytochrome c oxidoreductase (cytochrome b-c1 complex, complex III, CIII) and cytochrome c oxidase (complex IV, CIV), that cooperate to transfer electrons derived from NADH and succinate to molecular oxygen, creating an electrochemical gradient over the inner membrane that drives transmembrane transport and the ATP synthase. Cytochrome c oxidase is the component of the respiratory chain that catalyzes the reduction of oxygen to water. Electrons originating from reduced cytochrome c in the intermembrane space (IMS) are transferred via the dinuclear copper A center (CU(A)) of subunit 2 and heme A of subunit 1 to the active site in subunit 1, a binuclear center (BNC) formed by heme A3 and copper B (CU(B)). The BNC reduces molecular oxygen to 2 water molecules using 4 electrons from cytochrome c in the IMS and 4 protons from the mitochondrial matrix.</text>
</comment>
<dbReference type="EMBL" id="HF548561">
    <property type="protein sequence ID" value="CCO25804.1"/>
    <property type="molecule type" value="Genomic_DNA"/>
</dbReference>
<dbReference type="GO" id="GO:0005743">
    <property type="term" value="C:mitochondrial inner membrane"/>
    <property type="evidence" value="ECO:0007669"/>
    <property type="project" value="UniProtKB-SubCell"/>
</dbReference>
<evidence type="ECO:0000256" key="5">
    <source>
        <dbReference type="ARBA" id="ARBA00022660"/>
    </source>
</evidence>
<dbReference type="GeneID" id="15820813"/>
<dbReference type="FunFam" id="2.60.40.420:FF:000001">
    <property type="entry name" value="Cytochrome c oxidase subunit 2"/>
    <property type="match status" value="1"/>
</dbReference>
<feature type="transmembrane region" description="Helical" evidence="18">
    <location>
        <begin position="65"/>
        <end position="88"/>
    </location>
</feature>
<keyword evidence="13 17" id="KW-0186">Copper</keyword>
<keyword evidence="4 17" id="KW-0813">Transport</keyword>
<evidence type="ECO:0000256" key="13">
    <source>
        <dbReference type="ARBA" id="ARBA00023008"/>
    </source>
</evidence>
<dbReference type="InterPro" id="IPR034210">
    <property type="entry name" value="CcO_II_C"/>
</dbReference>
<evidence type="ECO:0000256" key="6">
    <source>
        <dbReference type="ARBA" id="ARBA00022692"/>
    </source>
</evidence>
<keyword evidence="10" id="KW-1278">Translocase</keyword>
<evidence type="ECO:0000256" key="4">
    <source>
        <dbReference type="ARBA" id="ARBA00022448"/>
    </source>
</evidence>
<comment type="cofactor">
    <cofactor evidence="17">
        <name>Cu cation</name>
        <dbReference type="ChEBI" id="CHEBI:23378"/>
    </cofactor>
    <text evidence="17">Binds a copper A center.</text>
</comment>
<comment type="catalytic activity">
    <reaction evidence="16">
        <text>4 Fe(II)-[cytochrome c] + O2 + 8 H(+)(in) = 4 Fe(III)-[cytochrome c] + 2 H2O + 4 H(+)(out)</text>
        <dbReference type="Rhea" id="RHEA:11436"/>
        <dbReference type="Rhea" id="RHEA-COMP:10350"/>
        <dbReference type="Rhea" id="RHEA-COMP:14399"/>
        <dbReference type="ChEBI" id="CHEBI:15377"/>
        <dbReference type="ChEBI" id="CHEBI:15378"/>
        <dbReference type="ChEBI" id="CHEBI:15379"/>
        <dbReference type="ChEBI" id="CHEBI:29033"/>
        <dbReference type="ChEBI" id="CHEBI:29034"/>
        <dbReference type="EC" id="7.1.1.9"/>
    </reaction>
    <physiologicalReaction direction="left-to-right" evidence="16">
        <dbReference type="Rhea" id="RHEA:11437"/>
    </physiologicalReaction>
</comment>
<dbReference type="PRINTS" id="PR01166">
    <property type="entry name" value="CYCOXIDASEII"/>
</dbReference>
<dbReference type="Gene3D" id="2.60.40.420">
    <property type="entry name" value="Cupredoxins - blue copper proteins"/>
    <property type="match status" value="1"/>
</dbReference>
<protein>
    <recommendedName>
        <fullName evidence="3 17">Cytochrome c oxidase subunit 2</fullName>
    </recommendedName>
</protein>
<dbReference type="Pfam" id="PF02790">
    <property type="entry name" value="COX2_TM"/>
    <property type="match status" value="1"/>
</dbReference>
<keyword evidence="15 17" id="KW-0472">Membrane</keyword>
<keyword evidence="5 17" id="KW-0679">Respiratory chain</keyword>
<evidence type="ECO:0000256" key="8">
    <source>
        <dbReference type="ARBA" id="ARBA00022792"/>
    </source>
</evidence>
<accession>S0DF75</accession>
<dbReference type="Gene3D" id="1.10.287.90">
    <property type="match status" value="1"/>
</dbReference>
<keyword evidence="11 17" id="KW-0249">Electron transport</keyword>
<dbReference type="SUPFAM" id="SSF49503">
    <property type="entry name" value="Cupredoxins"/>
    <property type="match status" value="1"/>
</dbReference>
<dbReference type="Pfam" id="PF00116">
    <property type="entry name" value="COX2"/>
    <property type="match status" value="1"/>
</dbReference>
<dbReference type="PROSITE" id="PS00078">
    <property type="entry name" value="COX2"/>
    <property type="match status" value="1"/>
</dbReference>
<dbReference type="AlphaFoldDB" id="S0DF75"/>
<keyword evidence="7 17" id="KW-0479">Metal-binding</keyword>
<dbReference type="InterPro" id="IPR008972">
    <property type="entry name" value="Cupredoxin"/>
</dbReference>
<evidence type="ECO:0000256" key="10">
    <source>
        <dbReference type="ARBA" id="ARBA00022967"/>
    </source>
</evidence>
<feature type="domain" description="Cytochrome oxidase subunit II copper A binding" evidence="19">
    <location>
        <begin position="94"/>
        <end position="227"/>
    </location>
</feature>
<dbReference type="InterPro" id="IPR001505">
    <property type="entry name" value="Copper_CuA"/>
</dbReference>
<keyword evidence="9" id="KW-0460">Magnesium</keyword>
<evidence type="ECO:0000256" key="1">
    <source>
        <dbReference type="ARBA" id="ARBA00004448"/>
    </source>
</evidence>
<evidence type="ECO:0000256" key="7">
    <source>
        <dbReference type="ARBA" id="ARBA00022723"/>
    </source>
</evidence>
<dbReference type="GO" id="GO:0042773">
    <property type="term" value="P:ATP synthesis coupled electron transport"/>
    <property type="evidence" value="ECO:0007669"/>
    <property type="project" value="TreeGrafter"/>
</dbReference>
<dbReference type="PANTHER" id="PTHR22888:SF9">
    <property type="entry name" value="CYTOCHROME C OXIDASE SUBUNIT 2"/>
    <property type="match status" value="1"/>
</dbReference>
<dbReference type="GO" id="GO:0005507">
    <property type="term" value="F:copper ion binding"/>
    <property type="evidence" value="ECO:0007669"/>
    <property type="project" value="InterPro"/>
</dbReference>
<evidence type="ECO:0000256" key="14">
    <source>
        <dbReference type="ARBA" id="ARBA00023128"/>
    </source>
</evidence>
<keyword evidence="12 18" id="KW-1133">Transmembrane helix</keyword>
<comment type="similarity">
    <text evidence="2 17">Belongs to the cytochrome c oxidase subunit 2 family.</text>
</comment>
<dbReference type="CDD" id="cd13912">
    <property type="entry name" value="CcO_II_C"/>
    <property type="match status" value="1"/>
</dbReference>
<evidence type="ECO:0000256" key="17">
    <source>
        <dbReference type="RuleBase" id="RU000457"/>
    </source>
</evidence>
<evidence type="ECO:0000259" key="19">
    <source>
        <dbReference type="PROSITE" id="PS50857"/>
    </source>
</evidence>
<reference evidence="21" key="1">
    <citation type="journal article" date="2013" name="Genome Biol. Evol.">
        <title>Deep Sequencing of Mixed Total DNA without Barcodes Allows Efficient Assembly of Highly Plastic Ascidian Mitochondrial Genomes.</title>
        <authorList>
            <person name="Rubinstein N."/>
            <person name="Feldstein T."/>
            <person name="Shenkar N."/>
            <person name="Botero Castro F."/>
            <person name="Griggio F."/>
            <person name="Mastrototaro F."/>
            <person name="Delsuc F."/>
            <person name="Douzery E.J.P."/>
            <person name="Gissi C."/>
            <person name="Huchon D."/>
        </authorList>
    </citation>
    <scope>NUCLEOTIDE SEQUENCE</scope>
    <source>
        <tissue evidence="21">Muscle</tissue>
    </source>
</reference>
<keyword evidence="14 17" id="KW-0496">Mitochondrion</keyword>
<dbReference type="PROSITE" id="PS50999">
    <property type="entry name" value="COX2_TM"/>
    <property type="match status" value="1"/>
</dbReference>
<evidence type="ECO:0000256" key="11">
    <source>
        <dbReference type="ARBA" id="ARBA00022982"/>
    </source>
</evidence>
<evidence type="ECO:0000256" key="2">
    <source>
        <dbReference type="ARBA" id="ARBA00007866"/>
    </source>
</evidence>
<evidence type="ECO:0000256" key="9">
    <source>
        <dbReference type="ARBA" id="ARBA00022842"/>
    </source>
</evidence>
<evidence type="ECO:0000256" key="3">
    <source>
        <dbReference type="ARBA" id="ARBA00015946"/>
    </source>
</evidence>
<name>S0DF75_9ASCI</name>
<dbReference type="InterPro" id="IPR045187">
    <property type="entry name" value="CcO_II"/>
</dbReference>
<evidence type="ECO:0000256" key="18">
    <source>
        <dbReference type="SAM" id="Phobius"/>
    </source>
</evidence>